<dbReference type="Proteomes" id="UP000076532">
    <property type="component" value="Unassembled WGS sequence"/>
</dbReference>
<gene>
    <name evidence="2" type="ORF">FIBSPDRAFT_1044017</name>
</gene>
<evidence type="ECO:0000313" key="2">
    <source>
        <dbReference type="EMBL" id="KZP21727.1"/>
    </source>
</evidence>
<feature type="region of interest" description="Disordered" evidence="1">
    <location>
        <begin position="213"/>
        <end position="243"/>
    </location>
</feature>
<evidence type="ECO:0000313" key="3">
    <source>
        <dbReference type="Proteomes" id="UP000076532"/>
    </source>
</evidence>
<proteinExistence type="predicted"/>
<feature type="region of interest" description="Disordered" evidence="1">
    <location>
        <begin position="55"/>
        <end position="92"/>
    </location>
</feature>
<dbReference type="AlphaFoldDB" id="A0A166KB94"/>
<feature type="compositionally biased region" description="Low complexity" evidence="1">
    <location>
        <begin position="140"/>
        <end position="190"/>
    </location>
</feature>
<feature type="compositionally biased region" description="Basic and acidic residues" evidence="1">
    <location>
        <begin position="443"/>
        <end position="459"/>
    </location>
</feature>
<feature type="compositionally biased region" description="Polar residues" evidence="1">
    <location>
        <begin position="215"/>
        <end position="228"/>
    </location>
</feature>
<feature type="compositionally biased region" description="Basic residues" evidence="1">
    <location>
        <begin position="73"/>
        <end position="84"/>
    </location>
</feature>
<reference evidence="2 3" key="1">
    <citation type="journal article" date="2016" name="Mol. Biol. Evol.">
        <title>Comparative Genomics of Early-Diverging Mushroom-Forming Fungi Provides Insights into the Origins of Lignocellulose Decay Capabilities.</title>
        <authorList>
            <person name="Nagy L.G."/>
            <person name="Riley R."/>
            <person name="Tritt A."/>
            <person name="Adam C."/>
            <person name="Daum C."/>
            <person name="Floudas D."/>
            <person name="Sun H."/>
            <person name="Yadav J.S."/>
            <person name="Pangilinan J."/>
            <person name="Larsson K.H."/>
            <person name="Matsuura K."/>
            <person name="Barry K."/>
            <person name="Labutti K."/>
            <person name="Kuo R."/>
            <person name="Ohm R.A."/>
            <person name="Bhattacharya S.S."/>
            <person name="Shirouzu T."/>
            <person name="Yoshinaga Y."/>
            <person name="Martin F.M."/>
            <person name="Grigoriev I.V."/>
            <person name="Hibbett D.S."/>
        </authorList>
    </citation>
    <scope>NUCLEOTIDE SEQUENCE [LARGE SCALE GENOMIC DNA]</scope>
    <source>
        <strain evidence="2 3">CBS 109695</strain>
    </source>
</reference>
<feature type="region of interest" description="Disordered" evidence="1">
    <location>
        <begin position="386"/>
        <end position="427"/>
    </location>
</feature>
<feature type="compositionally biased region" description="Basic residues" evidence="1">
    <location>
        <begin position="233"/>
        <end position="242"/>
    </location>
</feature>
<sequence>MVSSPDSSTHLVEQTPANLAIQPATLPSWTPVPILPSWTPVPILPSWTPMPILPSSEAESSEDELNTFASPPKKIKASPKKHSSRPVASQTRRRLFDGVEVLVPSPRSPPLRRLTFTSLPKEKFLGVIINTSHLPQNLENVSLNNHSVPPSSSVSGPSSSGLESSTSLTSQNSAKPPSSASLASNSESTAGNVSLGGTNSLLAALNQTFEHHSTHPSSFHFNHASTVPSKILKPNRTKHSRNAKATITSSTYLPTSMTEIINTKPPRDEKKAVEQNPVTEDELAFVLDTQVAPLSLPGRGKLVDGLTTAALGPELAAGWGPLGSETKAERDRRLAVNLRFFKSDSDVSTGAIEPAAVPPRFRAHTFGRRSTNAMFVERLDEMFGVGGVDRGSTVSKPKGRSTARPKAPASRPLSRRGPRSYPVSPAPESVAVASSLVVSQQKSDLRQEEEVPEVERHEEEESSEAEGAAVQDQVEQQSEHAAYDESTVPSKDNMAMWAAAIYSLAKGKVDTSREKMEYISDVVRRVAASKEHADLELVQTTGLMLAMTYLADLEDAPFEEDFRVVAQAKEVVTSWKAAGLSADQSF</sequence>
<keyword evidence="3" id="KW-1185">Reference proteome</keyword>
<feature type="region of interest" description="Disordered" evidence="1">
    <location>
        <begin position="140"/>
        <end position="191"/>
    </location>
</feature>
<evidence type="ECO:0000256" key="1">
    <source>
        <dbReference type="SAM" id="MobiDB-lite"/>
    </source>
</evidence>
<feature type="region of interest" description="Disordered" evidence="1">
    <location>
        <begin position="440"/>
        <end position="488"/>
    </location>
</feature>
<dbReference type="EMBL" id="KV417545">
    <property type="protein sequence ID" value="KZP21727.1"/>
    <property type="molecule type" value="Genomic_DNA"/>
</dbReference>
<name>A0A166KB94_9AGAM</name>
<accession>A0A166KB94</accession>
<protein>
    <submittedName>
        <fullName evidence="2">Uncharacterized protein</fullName>
    </submittedName>
</protein>
<organism evidence="2 3">
    <name type="scientific">Athelia psychrophila</name>
    <dbReference type="NCBI Taxonomy" id="1759441"/>
    <lineage>
        <taxon>Eukaryota</taxon>
        <taxon>Fungi</taxon>
        <taxon>Dikarya</taxon>
        <taxon>Basidiomycota</taxon>
        <taxon>Agaricomycotina</taxon>
        <taxon>Agaricomycetes</taxon>
        <taxon>Agaricomycetidae</taxon>
        <taxon>Atheliales</taxon>
        <taxon>Atheliaceae</taxon>
        <taxon>Athelia</taxon>
    </lineage>
</organism>
<dbReference type="OrthoDB" id="2675777at2759"/>